<feature type="compositionally biased region" description="Basic and acidic residues" evidence="7">
    <location>
        <begin position="332"/>
        <end position="356"/>
    </location>
</feature>
<feature type="region of interest" description="Disordered" evidence="7">
    <location>
        <begin position="532"/>
        <end position="552"/>
    </location>
</feature>
<feature type="compositionally biased region" description="Polar residues" evidence="7">
    <location>
        <begin position="729"/>
        <end position="740"/>
    </location>
</feature>
<evidence type="ECO:0000256" key="7">
    <source>
        <dbReference type="SAM" id="MobiDB-lite"/>
    </source>
</evidence>
<feature type="domain" description="Chromatin assembly factor 1 subunit A dimerization" evidence="9">
    <location>
        <begin position="491"/>
        <end position="550"/>
    </location>
</feature>
<feature type="compositionally biased region" description="Low complexity" evidence="7">
    <location>
        <begin position="157"/>
        <end position="181"/>
    </location>
</feature>
<proteinExistence type="predicted"/>
<feature type="compositionally biased region" description="Polar residues" evidence="7">
    <location>
        <begin position="130"/>
        <end position="148"/>
    </location>
</feature>
<evidence type="ECO:0000259" key="8">
    <source>
        <dbReference type="Pfam" id="PF11600"/>
    </source>
</evidence>
<feature type="compositionally biased region" description="Acidic residues" evidence="7">
    <location>
        <begin position="532"/>
        <end position="543"/>
    </location>
</feature>
<comment type="caution">
    <text evidence="11">The sequence shown here is derived from an EMBL/GenBank/DDBJ whole genome shotgun (WGS) entry which is preliminary data.</text>
</comment>
<keyword evidence="2" id="KW-0235">DNA replication</keyword>
<name>A0ABD0LC71_9CAEN</name>
<feature type="compositionally biased region" description="Polar residues" evidence="7">
    <location>
        <begin position="283"/>
        <end position="324"/>
    </location>
</feature>
<feature type="domain" description="Chromatin assembly factor 1 subunit p150 C-terminal" evidence="10">
    <location>
        <begin position="741"/>
        <end position="817"/>
    </location>
</feature>
<feature type="compositionally biased region" description="Basic and acidic residues" evidence="7">
    <location>
        <begin position="858"/>
        <end position="872"/>
    </location>
</feature>
<evidence type="ECO:0000259" key="9">
    <source>
        <dbReference type="Pfam" id="PF12253"/>
    </source>
</evidence>
<feature type="compositionally biased region" description="Polar residues" evidence="7">
    <location>
        <begin position="891"/>
        <end position="903"/>
    </location>
</feature>
<evidence type="ECO:0000256" key="1">
    <source>
        <dbReference type="ARBA" id="ARBA00004123"/>
    </source>
</evidence>
<dbReference type="Proteomes" id="UP001519460">
    <property type="component" value="Unassembled WGS sequence"/>
</dbReference>
<feature type="compositionally biased region" description="Basic and acidic residues" evidence="7">
    <location>
        <begin position="182"/>
        <end position="211"/>
    </location>
</feature>
<evidence type="ECO:0000313" key="12">
    <source>
        <dbReference type="Proteomes" id="UP001519460"/>
    </source>
</evidence>
<evidence type="ECO:0000256" key="3">
    <source>
        <dbReference type="ARBA" id="ARBA00022763"/>
    </source>
</evidence>
<feature type="region of interest" description="Disordered" evidence="7">
    <location>
        <begin position="887"/>
        <end position="930"/>
    </location>
</feature>
<feature type="compositionally biased region" description="Acidic residues" evidence="7">
    <location>
        <begin position="239"/>
        <end position="264"/>
    </location>
</feature>
<feature type="compositionally biased region" description="Basic and acidic residues" evidence="7">
    <location>
        <begin position="741"/>
        <end position="753"/>
    </location>
</feature>
<dbReference type="GO" id="GO:0006281">
    <property type="term" value="P:DNA repair"/>
    <property type="evidence" value="ECO:0007669"/>
    <property type="project" value="UniProtKB-KW"/>
</dbReference>
<dbReference type="EMBL" id="JACVVK020000063">
    <property type="protein sequence ID" value="KAK7496888.1"/>
    <property type="molecule type" value="Genomic_DNA"/>
</dbReference>
<evidence type="ECO:0000256" key="6">
    <source>
        <dbReference type="ARBA" id="ARBA00023242"/>
    </source>
</evidence>
<keyword evidence="12" id="KW-1185">Reference proteome</keyword>
<feature type="region of interest" description="Disordered" evidence="7">
    <location>
        <begin position="31"/>
        <end position="356"/>
    </location>
</feature>
<dbReference type="Pfam" id="PF11600">
    <property type="entry name" value="CAF1A_acidic"/>
    <property type="match status" value="1"/>
</dbReference>
<evidence type="ECO:0000256" key="4">
    <source>
        <dbReference type="ARBA" id="ARBA00023186"/>
    </source>
</evidence>
<feature type="region of interest" description="Disordered" evidence="7">
    <location>
        <begin position="624"/>
        <end position="649"/>
    </location>
</feature>
<keyword evidence="3" id="KW-0227">DNA damage</keyword>
<dbReference type="Pfam" id="PF15539">
    <property type="entry name" value="CAF1-p150_C2"/>
    <property type="match status" value="2"/>
</dbReference>
<dbReference type="GO" id="GO:0006260">
    <property type="term" value="P:DNA replication"/>
    <property type="evidence" value="ECO:0007669"/>
    <property type="project" value="UniProtKB-KW"/>
</dbReference>
<dbReference type="InterPro" id="IPR022043">
    <property type="entry name" value="CAF1A_DD"/>
</dbReference>
<dbReference type="Pfam" id="PF12253">
    <property type="entry name" value="CAF1A_dimeriz"/>
    <property type="match status" value="1"/>
</dbReference>
<evidence type="ECO:0008006" key="13">
    <source>
        <dbReference type="Google" id="ProtNLM"/>
    </source>
</evidence>
<reference evidence="11 12" key="1">
    <citation type="journal article" date="2023" name="Sci. Data">
        <title>Genome assembly of the Korean intertidal mud-creeper Batillaria attramentaria.</title>
        <authorList>
            <person name="Patra A.K."/>
            <person name="Ho P.T."/>
            <person name="Jun S."/>
            <person name="Lee S.J."/>
            <person name="Kim Y."/>
            <person name="Won Y.J."/>
        </authorList>
    </citation>
    <scope>NUCLEOTIDE SEQUENCE [LARGE SCALE GENOMIC DNA]</scope>
    <source>
        <strain evidence="11">Wonlab-2016</strain>
    </source>
</reference>
<comment type="subcellular location">
    <subcellularLocation>
        <location evidence="1">Nucleus</location>
    </subcellularLocation>
</comment>
<feature type="domain" description="Chromatin assembly factor 1 subunit p150 C-terminal" evidence="10">
    <location>
        <begin position="567"/>
        <end position="710"/>
    </location>
</feature>
<evidence type="ECO:0000256" key="5">
    <source>
        <dbReference type="ARBA" id="ARBA00023204"/>
    </source>
</evidence>
<keyword evidence="6" id="KW-0539">Nucleus</keyword>
<gene>
    <name evidence="11" type="ORF">BaRGS_00011868</name>
</gene>
<organism evidence="11 12">
    <name type="scientific">Batillaria attramentaria</name>
    <dbReference type="NCBI Taxonomy" id="370345"/>
    <lineage>
        <taxon>Eukaryota</taxon>
        <taxon>Metazoa</taxon>
        <taxon>Spiralia</taxon>
        <taxon>Lophotrochozoa</taxon>
        <taxon>Mollusca</taxon>
        <taxon>Gastropoda</taxon>
        <taxon>Caenogastropoda</taxon>
        <taxon>Sorbeoconcha</taxon>
        <taxon>Cerithioidea</taxon>
        <taxon>Batillariidae</taxon>
        <taxon>Batillaria</taxon>
    </lineage>
</organism>
<evidence type="ECO:0000259" key="10">
    <source>
        <dbReference type="Pfam" id="PF15539"/>
    </source>
</evidence>
<keyword evidence="4" id="KW-0143">Chaperone</keyword>
<keyword evidence="5" id="KW-0234">DNA repair</keyword>
<feature type="compositionally biased region" description="Basic and acidic residues" evidence="7">
    <location>
        <begin position="824"/>
        <end position="838"/>
    </location>
</feature>
<dbReference type="AlphaFoldDB" id="A0ABD0LC71"/>
<evidence type="ECO:0000256" key="2">
    <source>
        <dbReference type="ARBA" id="ARBA00022705"/>
    </source>
</evidence>
<feature type="domain" description="Chromatin assembly factor 1 p150 subunit acidic region" evidence="8">
    <location>
        <begin position="325"/>
        <end position="413"/>
    </location>
</feature>
<dbReference type="InterPro" id="IPR029105">
    <property type="entry name" value="CAF1-p150_C2"/>
</dbReference>
<dbReference type="PANTHER" id="PTHR15272:SF0">
    <property type="entry name" value="CHROMATIN ASSEMBLY FACTOR 1 SUBUNIT A"/>
    <property type="match status" value="1"/>
</dbReference>
<feature type="compositionally biased region" description="Basic and acidic residues" evidence="7">
    <location>
        <begin position="227"/>
        <end position="238"/>
    </location>
</feature>
<dbReference type="InterPro" id="IPR021644">
    <property type="entry name" value="CAF-1_p150_acidic"/>
</dbReference>
<accession>A0ABD0LC71</accession>
<protein>
    <recommendedName>
        <fullName evidence="13">Chromatin assembly factor 1 subunit A</fullName>
    </recommendedName>
</protein>
<feature type="region of interest" description="Disordered" evidence="7">
    <location>
        <begin position="818"/>
        <end position="875"/>
    </location>
</feature>
<sequence length="964" mass="108145">MSQCVERADKRPANESVKDVIDLDDVQRKKLKQARLPFQPLDCKAPTPSPAGSKKRKLSGQDSPNAKAKLAKHSTPELNHSSEKQKQVILDNDNEVSSSSEAENLPGSSGKGKSGRSNILERFVRRSSLQEEITSTNDVIDLTDSQGKNLELDENSPVKVKSPVKSAKKSQGQFSSKGKSSSVKDKAEEGFARKLVFAEDSNKAAAKDRKVVNSPTKLEAEDDHAEDDVKMVEKAKPTEDDDNVIDVSQEDDESEYNEEEDNSILEEKSEGLDTTTPHKQENKSLCSGTPSVSKEPLSCSTPRTPVSVNNTSCSSVDGSTPSSTKSKKRGRKQEEKKQLRREEEKKKKQEILEGKKIIMNSHEMNFKSTREKQKLKRKEAFESFFIKPKAVTTTKVQKAADSLFIPFEVKKDMSLAPGHRRAALTDSEKELLDKAMNKQERGTTYVECLKKRVIKPVRTGRKLRTKVEAEQDVELMVHDSETVKKVMHAVKLLQFHTDYRPPYYGTWRKPVKRVSPRNPWKKDEDIFDYEVDSDEEWEEEEPGESLSDSNVTPEVLKARQRAKAQAWEAELQAKKQVAPPVHLGCYWQDISCFCQRDLDILKQFEMVCLRTMPLETLISSPALADNAGDKTQDKSGGGATPSTKGFRKRAVPEEAIPDLIRLLHGNSFGIKKLIREFRLYWKRKTADPNTSLNESRMDEEERMDTSCADTSAVADHSQEPCVTDEDQKSTANVNEANTAKTEQKESAGESKDDNEADDNFCISKRQLEIKIMAIASRDKRPGNSKKCWYVHDDVLQQYNMSDLPTDNSWEYISCDMSKKTPCKSSEKKKAGKVSEKKAAAASTGDGEALDPGVQDTPVMEKPKKERVPKAPKDQPTIKVFACKTPQEKSENCVSTGTTQTVESPSREETEVVSVDPGHKPQPKPDQPSVLDFMKKKLSEKVTSSIEEKSDKEDKRMEVECIVLE</sequence>
<dbReference type="PANTHER" id="PTHR15272">
    <property type="entry name" value="CHROMATIN ASSEMBLY FACTOR 1 SUBUNIT A CAF-1 SUBUNIT A"/>
    <property type="match status" value="1"/>
</dbReference>
<dbReference type="GO" id="GO:0005634">
    <property type="term" value="C:nucleus"/>
    <property type="evidence" value="ECO:0007669"/>
    <property type="project" value="UniProtKB-SubCell"/>
</dbReference>
<feature type="region of interest" description="Disordered" evidence="7">
    <location>
        <begin position="688"/>
        <end position="759"/>
    </location>
</feature>
<feature type="compositionally biased region" description="Basic and acidic residues" evidence="7">
    <location>
        <begin position="265"/>
        <end position="282"/>
    </location>
</feature>
<evidence type="ECO:0000313" key="11">
    <source>
        <dbReference type="EMBL" id="KAK7496888.1"/>
    </source>
</evidence>